<evidence type="ECO:0000313" key="2">
    <source>
        <dbReference type="EMBL" id="CAA9329713.1"/>
    </source>
</evidence>
<feature type="compositionally biased region" description="Low complexity" evidence="1">
    <location>
        <begin position="46"/>
        <end position="74"/>
    </location>
</feature>
<feature type="compositionally biased region" description="Low complexity" evidence="1">
    <location>
        <begin position="218"/>
        <end position="228"/>
    </location>
</feature>
<evidence type="ECO:0000256" key="1">
    <source>
        <dbReference type="SAM" id="MobiDB-lite"/>
    </source>
</evidence>
<feature type="compositionally biased region" description="Low complexity" evidence="1">
    <location>
        <begin position="150"/>
        <end position="181"/>
    </location>
</feature>
<gene>
    <name evidence="2" type="ORF">AVDCRST_MAG11-2417</name>
</gene>
<feature type="non-terminal residue" evidence="2">
    <location>
        <position position="303"/>
    </location>
</feature>
<dbReference type="EMBL" id="CADCTU010000548">
    <property type="protein sequence ID" value="CAA9329713.1"/>
    <property type="molecule type" value="Genomic_DNA"/>
</dbReference>
<feature type="compositionally biased region" description="Low complexity" evidence="1">
    <location>
        <begin position="285"/>
        <end position="303"/>
    </location>
</feature>
<feature type="compositionally biased region" description="Basic and acidic residues" evidence="1">
    <location>
        <begin position="258"/>
        <end position="267"/>
    </location>
</feature>
<feature type="compositionally biased region" description="Basic and acidic residues" evidence="1">
    <location>
        <begin position="16"/>
        <end position="27"/>
    </location>
</feature>
<protein>
    <submittedName>
        <fullName evidence="2">RNA polymerase sigma-70 factor</fullName>
    </submittedName>
</protein>
<feature type="region of interest" description="Disordered" evidence="1">
    <location>
        <begin position="1"/>
        <end position="74"/>
    </location>
</feature>
<feature type="non-terminal residue" evidence="2">
    <location>
        <position position="1"/>
    </location>
</feature>
<feature type="compositionally biased region" description="Basic residues" evidence="1">
    <location>
        <begin position="201"/>
        <end position="217"/>
    </location>
</feature>
<feature type="compositionally biased region" description="Basic and acidic residues" evidence="1">
    <location>
        <begin position="236"/>
        <end position="246"/>
    </location>
</feature>
<feature type="compositionally biased region" description="Basic and acidic residues" evidence="1">
    <location>
        <begin position="132"/>
        <end position="148"/>
    </location>
</feature>
<feature type="region of interest" description="Disordered" evidence="1">
    <location>
        <begin position="130"/>
        <end position="303"/>
    </location>
</feature>
<sequence length="303" mass="31529">DLRGACRAAPVGVRHRLPDARQRERGGGRGAGGVPPPAPGARGGRAHPVAARLPLHGGLPAGARPAALGAGPARDLRGRVAARAARGERRRRSRAAGRACGVAVARLPRRAREPVARAACRVPAARGVRRAVRPDRGHRGDERAERPPARRTGAAPCGGAAPPVRGFARAAGGARLPLLRSRAGRRPPGPRGAAGPGCGAPRRRRRQGARARARGPRPRQGGPHARGVAARRRPGRRDLLAPRGGERPAGLRLPRPRRQADQRDGPRHRGRPGPGSQLDRQPGQAAAPGTRGRSGRPAGRAAL</sequence>
<reference evidence="2" key="1">
    <citation type="submission" date="2020-02" db="EMBL/GenBank/DDBJ databases">
        <authorList>
            <person name="Meier V. D."/>
        </authorList>
    </citation>
    <scope>NUCLEOTIDE SEQUENCE</scope>
    <source>
        <strain evidence="2">AVDCRST_MAG11</strain>
    </source>
</reference>
<accession>A0A6J4LE49</accession>
<organism evidence="2">
    <name type="scientific">uncultured Gemmatimonadaceae bacterium</name>
    <dbReference type="NCBI Taxonomy" id="246130"/>
    <lineage>
        <taxon>Bacteria</taxon>
        <taxon>Pseudomonadati</taxon>
        <taxon>Gemmatimonadota</taxon>
        <taxon>Gemmatimonadia</taxon>
        <taxon>Gemmatimonadales</taxon>
        <taxon>Gemmatimonadaceae</taxon>
        <taxon>environmental samples</taxon>
    </lineage>
</organism>
<dbReference type="AlphaFoldDB" id="A0A6J4LE49"/>
<name>A0A6J4LE49_9BACT</name>
<proteinExistence type="predicted"/>